<comment type="caution">
    <text evidence="3">The sequence shown here is derived from an EMBL/GenBank/DDBJ whole genome shotgun (WGS) entry which is preliminary data.</text>
</comment>
<dbReference type="Proteomes" id="UP001374579">
    <property type="component" value="Unassembled WGS sequence"/>
</dbReference>
<protein>
    <recommendedName>
        <fullName evidence="2">F-box domain-containing protein</fullName>
    </recommendedName>
</protein>
<dbReference type="SUPFAM" id="SSF52047">
    <property type="entry name" value="RNI-like"/>
    <property type="match status" value="2"/>
</dbReference>
<dbReference type="FunFam" id="3.80.10.10:FF:000647">
    <property type="entry name" value="Leucine-rich repeat-containing 29"/>
    <property type="match status" value="1"/>
</dbReference>
<dbReference type="EMBL" id="JBAMIC010000001">
    <property type="protein sequence ID" value="KAK7114031.1"/>
    <property type="molecule type" value="Genomic_DNA"/>
</dbReference>
<keyword evidence="4" id="KW-1185">Reference proteome</keyword>
<dbReference type="Gene3D" id="3.80.10.10">
    <property type="entry name" value="Ribonuclease Inhibitor"/>
    <property type="match status" value="4"/>
</dbReference>
<dbReference type="InterPro" id="IPR057207">
    <property type="entry name" value="FBXL15_LRR"/>
</dbReference>
<dbReference type="SMART" id="SM00367">
    <property type="entry name" value="LRR_CC"/>
    <property type="match status" value="13"/>
</dbReference>
<dbReference type="InterPro" id="IPR036047">
    <property type="entry name" value="F-box-like_dom_sf"/>
</dbReference>
<dbReference type="GO" id="GO:0019005">
    <property type="term" value="C:SCF ubiquitin ligase complex"/>
    <property type="evidence" value="ECO:0007669"/>
    <property type="project" value="TreeGrafter"/>
</dbReference>
<dbReference type="SUPFAM" id="SSF81383">
    <property type="entry name" value="F-box domain"/>
    <property type="match status" value="1"/>
</dbReference>
<dbReference type="InterPro" id="IPR006553">
    <property type="entry name" value="Leu-rich_rpt_Cys-con_subtyp"/>
</dbReference>
<dbReference type="PANTHER" id="PTHR13318:SF105">
    <property type="entry name" value="F-BOX_LRR-REPEAT PROTEIN 3"/>
    <property type="match status" value="1"/>
</dbReference>
<evidence type="ECO:0000313" key="3">
    <source>
        <dbReference type="EMBL" id="KAK7114031.1"/>
    </source>
</evidence>
<feature type="domain" description="F-box" evidence="2">
    <location>
        <begin position="5"/>
        <end position="45"/>
    </location>
</feature>
<dbReference type="Pfam" id="PF12937">
    <property type="entry name" value="F-box-like"/>
    <property type="match status" value="1"/>
</dbReference>
<proteinExistence type="predicted"/>
<organism evidence="3 4">
    <name type="scientific">Littorina saxatilis</name>
    <dbReference type="NCBI Taxonomy" id="31220"/>
    <lineage>
        <taxon>Eukaryota</taxon>
        <taxon>Metazoa</taxon>
        <taxon>Spiralia</taxon>
        <taxon>Lophotrochozoa</taxon>
        <taxon>Mollusca</taxon>
        <taxon>Gastropoda</taxon>
        <taxon>Caenogastropoda</taxon>
        <taxon>Littorinimorpha</taxon>
        <taxon>Littorinoidea</taxon>
        <taxon>Littorinidae</taxon>
        <taxon>Littorina</taxon>
    </lineage>
</organism>
<dbReference type="SMART" id="SM00256">
    <property type="entry name" value="FBOX"/>
    <property type="match status" value="1"/>
</dbReference>
<name>A0AAN9GN67_9CAEN</name>
<sequence>MASRLPIEVVTHVMSFLGVSDRKEAALVCRAWYEASLDPLLQRNILVNFAYDKTEEILQSFCRRHLTHLVLSHFDNSSVTKKAILRTCELGSEYLQSLSLKDSNITEGTLVELLSRCPQLTSLDLSGCNSLFMAGTLLNNQTQVKELEKAMKNVTEVNLSSLRYLSDCSFNRVVAIFPKLQKIVLASTQITFNGHAYYARNTTVYDNSAVFTYSCLERYIENNVARIKGLNFSRTTINNQHLARLSGITDLRLEELVLIGCRDVGNEGIGQLCRQQTRLKRLDISGCLDLTDSALGNITQHLTSLEALRVNKCRMLTDSSVATLKNLDRIKSLDLSECYEVTKTGLLSGLCMGSKAMDHLTHLNLSCCSKLDTEVVVKLTVALPFLEHLDLGSCFLLQDVGLHMISSTLHRLRFLRLAWCKALTDLGLLGFKAEGFCPIHDPVTSVMEGECSCTHKSHTPIIFRKPTDALREKKEAALRKMLTELETTIIPENLSALTSLRSLDLSSCPQFTDLGLRGAVKFCELRVLKLNCVHGLTGSGLTEIASNNPGLEELQLQQCSRITDASVDAVTSRCQRLSHLDLSNCDRLTDTALIHIGDNCKRLRHLDISFCCGLSPQAADMLEGRLRSLITLLRRNLGMSTLGLQAVSI</sequence>
<dbReference type="PANTHER" id="PTHR13318">
    <property type="entry name" value="PARTNER OF PAIRED, ISOFORM B-RELATED"/>
    <property type="match status" value="1"/>
</dbReference>
<dbReference type="Pfam" id="PF25372">
    <property type="entry name" value="DUF7885"/>
    <property type="match status" value="2"/>
</dbReference>
<gene>
    <name evidence="3" type="ORF">V1264_000159</name>
</gene>
<dbReference type="GO" id="GO:0031146">
    <property type="term" value="P:SCF-dependent proteasomal ubiquitin-dependent protein catabolic process"/>
    <property type="evidence" value="ECO:0007669"/>
    <property type="project" value="TreeGrafter"/>
</dbReference>
<dbReference type="InterPro" id="IPR001810">
    <property type="entry name" value="F-box_dom"/>
</dbReference>
<evidence type="ECO:0000313" key="4">
    <source>
        <dbReference type="Proteomes" id="UP001374579"/>
    </source>
</evidence>
<evidence type="ECO:0000256" key="1">
    <source>
        <dbReference type="ARBA" id="ARBA00022786"/>
    </source>
</evidence>
<dbReference type="InterPro" id="IPR032675">
    <property type="entry name" value="LRR_dom_sf"/>
</dbReference>
<reference evidence="3 4" key="1">
    <citation type="submission" date="2024-02" db="EMBL/GenBank/DDBJ databases">
        <title>Chromosome-scale genome assembly of the rough periwinkle Littorina saxatilis.</title>
        <authorList>
            <person name="De Jode A."/>
            <person name="Faria R."/>
            <person name="Formenti G."/>
            <person name="Sims Y."/>
            <person name="Smith T.P."/>
            <person name="Tracey A."/>
            <person name="Wood J.M.D."/>
            <person name="Zagrodzka Z.B."/>
            <person name="Johannesson K."/>
            <person name="Butlin R.K."/>
            <person name="Leder E.H."/>
        </authorList>
    </citation>
    <scope>NUCLEOTIDE SEQUENCE [LARGE SCALE GENOMIC DNA]</scope>
    <source>
        <strain evidence="3">Snail1</strain>
        <tissue evidence="3">Muscle</tissue>
    </source>
</reference>
<dbReference type="AlphaFoldDB" id="A0AAN9GN67"/>
<evidence type="ECO:0000259" key="2">
    <source>
        <dbReference type="SMART" id="SM00256"/>
    </source>
</evidence>
<keyword evidence="1" id="KW-0833">Ubl conjugation pathway</keyword>
<accession>A0AAN9GN67</accession>